<dbReference type="Gene3D" id="3.90.550.10">
    <property type="entry name" value="Spore Coat Polysaccharide Biosynthesis Protein SpsA, Chain A"/>
    <property type="match status" value="1"/>
</dbReference>
<dbReference type="CDD" id="cd02516">
    <property type="entry name" value="CDP-ME_synthetase"/>
    <property type="match status" value="1"/>
</dbReference>
<evidence type="ECO:0000313" key="4">
    <source>
        <dbReference type="EMBL" id="MBB3702287.1"/>
    </source>
</evidence>
<evidence type="ECO:0000313" key="5">
    <source>
        <dbReference type="Proteomes" id="UP000541425"/>
    </source>
</evidence>
<protein>
    <submittedName>
        <fullName evidence="4">2-C-methyl-D-erythritol 4-phosphate cytidylyltransferase</fullName>
    </submittedName>
</protein>
<dbReference type="GO" id="GO:0008299">
    <property type="term" value="P:isoprenoid biosynthetic process"/>
    <property type="evidence" value="ECO:0007669"/>
    <property type="project" value="InterPro"/>
</dbReference>
<dbReference type="PANTHER" id="PTHR32125:SF4">
    <property type="entry name" value="2-C-METHYL-D-ERYTHRITOL 4-PHOSPHATE CYTIDYLYLTRANSFERASE, CHLOROPLASTIC"/>
    <property type="match status" value="1"/>
</dbReference>
<dbReference type="InterPro" id="IPR001228">
    <property type="entry name" value="IspD"/>
</dbReference>
<dbReference type="GO" id="GO:0050518">
    <property type="term" value="F:2-C-methyl-D-erythritol 4-phosphate cytidylyltransferase activity"/>
    <property type="evidence" value="ECO:0007669"/>
    <property type="project" value="InterPro"/>
</dbReference>
<dbReference type="Gene3D" id="3.30.460.40">
    <property type="match status" value="1"/>
</dbReference>
<dbReference type="InterPro" id="IPR034683">
    <property type="entry name" value="IspD/TarI"/>
</dbReference>
<sequence length="511" mass="58576">MRNIAIILAGGSGKRFGADMPKQFLLMAGKRIIEHSIEAFERNAHIDEICVVSNPDFLEETQKIVAQAHYQKVRHVIAGGQERSDSTVNALRLYKAETANLIFHDAVRPLVSQRIIDDVCRALKTQRAVNVTIPSADTLIVRQGDYVKQVPDRRWIERVQTPQGFHVGTIVKAYAEALKDPAFKATDDCGVVTKYLPDVPVFLVAGEERNQKLTYREDLPVLENLYNRSLCQSAETAPSSAAPSAVSAPDSYLREYRQRELRPLQLKMLEMLTTITDILERNNIPYWLEGGTLLGAMRHGGFIPWDDDVDIDILAADTERMKEALRRELPPTMILPDPPAKTPIYKVRDLNSFFVEFADDFRQDYAKGVYVDIFPKVECPSFPRGFTKRIAKGYCRSNSILHKQHYYSWRSVAELFYFGIKRALCGAIWHTASLFFPKGKYVSMMLKNNGCGLMHRKDKLFPLKKVRFEDREFFAPADPDFFLRECFGNWRELPPENQRQVHSIYYDVELL</sequence>
<evidence type="ECO:0000256" key="1">
    <source>
        <dbReference type="ARBA" id="ARBA00022679"/>
    </source>
</evidence>
<feature type="domain" description="LicD/FKTN/FKRP nucleotidyltransferase" evidence="3">
    <location>
        <begin position="280"/>
        <end position="488"/>
    </location>
</feature>
<accession>A0A7W5UM94</accession>
<dbReference type="NCBIfam" id="TIGR00453">
    <property type="entry name" value="ispD"/>
    <property type="match status" value="1"/>
</dbReference>
<dbReference type="InterPro" id="IPR029044">
    <property type="entry name" value="Nucleotide-diphossugar_trans"/>
</dbReference>
<keyword evidence="1 4" id="KW-0808">Transferase</keyword>
<dbReference type="SUPFAM" id="SSF81301">
    <property type="entry name" value="Nucleotidyltransferase"/>
    <property type="match status" value="1"/>
</dbReference>
<evidence type="ECO:0000256" key="2">
    <source>
        <dbReference type="ARBA" id="ARBA00022695"/>
    </source>
</evidence>
<proteinExistence type="predicted"/>
<dbReference type="InterPro" id="IPR007074">
    <property type="entry name" value="LicD/FKTN/FKRP_NTP_transf"/>
</dbReference>
<dbReference type="Pfam" id="PF01128">
    <property type="entry name" value="IspD"/>
    <property type="match status" value="1"/>
</dbReference>
<dbReference type="InterPro" id="IPR043519">
    <property type="entry name" value="NT_sf"/>
</dbReference>
<dbReference type="RefSeq" id="WP_183695045.1">
    <property type="nucleotide sequence ID" value="NZ_JACICA010000002.1"/>
</dbReference>
<dbReference type="GO" id="GO:0009100">
    <property type="term" value="P:glycoprotein metabolic process"/>
    <property type="evidence" value="ECO:0007669"/>
    <property type="project" value="UniProtKB-ARBA"/>
</dbReference>
<dbReference type="EMBL" id="JACICA010000002">
    <property type="protein sequence ID" value="MBB3702287.1"/>
    <property type="molecule type" value="Genomic_DNA"/>
</dbReference>
<dbReference type="Proteomes" id="UP000541425">
    <property type="component" value="Unassembled WGS sequence"/>
</dbReference>
<evidence type="ECO:0000259" key="3">
    <source>
        <dbReference type="Pfam" id="PF04991"/>
    </source>
</evidence>
<keyword evidence="2 4" id="KW-0548">Nucleotidyltransferase</keyword>
<reference evidence="4 5" key="1">
    <citation type="submission" date="2020-08" db="EMBL/GenBank/DDBJ databases">
        <title>Genomic Encyclopedia of Type Strains, Phase IV (KMG-IV): sequencing the most valuable type-strain genomes for metagenomic binning, comparative biology and taxonomic classification.</title>
        <authorList>
            <person name="Goeker M."/>
        </authorList>
    </citation>
    <scope>NUCLEOTIDE SEQUENCE [LARGE SCALE GENOMIC DNA]</scope>
    <source>
        <strain evidence="4 5">DSM 22548</strain>
    </source>
</reference>
<dbReference type="SUPFAM" id="SSF53448">
    <property type="entry name" value="Nucleotide-diphospho-sugar transferases"/>
    <property type="match status" value="1"/>
</dbReference>
<comment type="caution">
    <text evidence="4">The sequence shown here is derived from an EMBL/GenBank/DDBJ whole genome shotgun (WGS) entry which is preliminary data.</text>
</comment>
<organism evidence="4 5">
    <name type="scientific">Alloprevotella rava</name>
    <dbReference type="NCBI Taxonomy" id="671218"/>
    <lineage>
        <taxon>Bacteria</taxon>
        <taxon>Pseudomonadati</taxon>
        <taxon>Bacteroidota</taxon>
        <taxon>Bacteroidia</taxon>
        <taxon>Bacteroidales</taxon>
        <taxon>Prevotellaceae</taxon>
        <taxon>Alloprevotella</taxon>
    </lineage>
</organism>
<dbReference type="Pfam" id="PF04991">
    <property type="entry name" value="LicD"/>
    <property type="match status" value="1"/>
</dbReference>
<dbReference type="PANTHER" id="PTHR32125">
    <property type="entry name" value="2-C-METHYL-D-ERYTHRITOL 4-PHOSPHATE CYTIDYLYLTRANSFERASE, CHLOROPLASTIC"/>
    <property type="match status" value="1"/>
</dbReference>
<dbReference type="FunFam" id="3.90.550.10:FF:000003">
    <property type="entry name" value="2-C-methyl-D-erythritol 4-phosphate cytidylyltransferase"/>
    <property type="match status" value="1"/>
</dbReference>
<dbReference type="InterPro" id="IPR050088">
    <property type="entry name" value="IspD/TarI_cytidylyltransf_bact"/>
</dbReference>
<gene>
    <name evidence="4" type="ORF">FHS60_000740</name>
</gene>
<name>A0A7W5UM94_9BACT</name>
<dbReference type="AlphaFoldDB" id="A0A7W5UM94"/>